<comment type="caution">
    <text evidence="1">The sequence shown here is derived from an EMBL/GenBank/DDBJ whole genome shotgun (WGS) entry which is preliminary data.</text>
</comment>
<gene>
    <name evidence="1" type="ORF">EDC63_12737</name>
</gene>
<dbReference type="RefSeq" id="WP_124944942.1">
    <property type="nucleotide sequence ID" value="NZ_BHVT01000005.1"/>
</dbReference>
<accession>A0A4R3XWD1</accession>
<protein>
    <submittedName>
        <fullName evidence="1">Uncharacterized protein</fullName>
    </submittedName>
</protein>
<evidence type="ECO:0000313" key="1">
    <source>
        <dbReference type="EMBL" id="TCV81079.1"/>
    </source>
</evidence>
<keyword evidence="2" id="KW-1185">Reference proteome</keyword>
<dbReference type="Proteomes" id="UP000295367">
    <property type="component" value="Unassembled WGS sequence"/>
</dbReference>
<dbReference type="EMBL" id="SMCO01000027">
    <property type="protein sequence ID" value="TCV81079.1"/>
    <property type="molecule type" value="Genomic_DNA"/>
</dbReference>
<sequence length="153" mass="16824">MSEESDSFNEKLKAVIDEMTPRCLDDIIRENRELAELRMATDADIQGVPAEIEEARMVTDAVENWRLITLYVPPLELAHVLLLGKSEKKKGPVLSSKILEIDLNKGLVGTESGSLYKLGKPGAGEPPTEHLVQVCATLHFWGSGEILGVPTFI</sequence>
<proteinExistence type="predicted"/>
<organism evidence="1 2">
    <name type="scientific">Sulfurirhabdus autotrophica</name>
    <dbReference type="NCBI Taxonomy" id="1706046"/>
    <lineage>
        <taxon>Bacteria</taxon>
        <taxon>Pseudomonadati</taxon>
        <taxon>Pseudomonadota</taxon>
        <taxon>Betaproteobacteria</taxon>
        <taxon>Nitrosomonadales</taxon>
        <taxon>Sulfuricellaceae</taxon>
        <taxon>Sulfurirhabdus</taxon>
    </lineage>
</organism>
<dbReference type="AlphaFoldDB" id="A0A4R3XWD1"/>
<dbReference type="OrthoDB" id="8567786at2"/>
<evidence type="ECO:0000313" key="2">
    <source>
        <dbReference type="Proteomes" id="UP000295367"/>
    </source>
</evidence>
<name>A0A4R3XWD1_9PROT</name>
<reference evidence="1 2" key="1">
    <citation type="submission" date="2019-03" db="EMBL/GenBank/DDBJ databases">
        <title>Genomic Encyclopedia of Type Strains, Phase IV (KMG-IV): sequencing the most valuable type-strain genomes for metagenomic binning, comparative biology and taxonomic classification.</title>
        <authorList>
            <person name="Goeker M."/>
        </authorList>
    </citation>
    <scope>NUCLEOTIDE SEQUENCE [LARGE SCALE GENOMIC DNA]</scope>
    <source>
        <strain evidence="1 2">DSM 100309</strain>
    </source>
</reference>